<reference evidence="1 2" key="1">
    <citation type="submission" date="2019-05" db="EMBL/GenBank/DDBJ databases">
        <title>Another draft genome of Portunus trituberculatus and its Hox gene families provides insights of decapod evolution.</title>
        <authorList>
            <person name="Jeong J.-H."/>
            <person name="Song I."/>
            <person name="Kim S."/>
            <person name="Choi T."/>
            <person name="Kim D."/>
            <person name="Ryu S."/>
            <person name="Kim W."/>
        </authorList>
    </citation>
    <scope>NUCLEOTIDE SEQUENCE [LARGE SCALE GENOMIC DNA]</scope>
    <source>
        <tissue evidence="1">Muscle</tissue>
    </source>
</reference>
<proteinExistence type="predicted"/>
<protein>
    <submittedName>
        <fullName evidence="1">Uncharacterized protein</fullName>
    </submittedName>
</protein>
<dbReference type="Proteomes" id="UP000324222">
    <property type="component" value="Unassembled WGS sequence"/>
</dbReference>
<keyword evidence="2" id="KW-1185">Reference proteome</keyword>
<dbReference type="AlphaFoldDB" id="A0A5B7JU52"/>
<comment type="caution">
    <text evidence="1">The sequence shown here is derived from an EMBL/GenBank/DDBJ whole genome shotgun (WGS) entry which is preliminary data.</text>
</comment>
<dbReference type="EMBL" id="VSRR010111664">
    <property type="protein sequence ID" value="MPC97836.1"/>
    <property type="molecule type" value="Genomic_DNA"/>
</dbReference>
<gene>
    <name evidence="1" type="ORF">E2C01_093172</name>
</gene>
<name>A0A5B7JU52_PORTR</name>
<evidence type="ECO:0000313" key="2">
    <source>
        <dbReference type="Proteomes" id="UP000324222"/>
    </source>
</evidence>
<sequence>MAAPSAGCRCSAVRPTTLSLFPPFCCACEPCLSTRVVFSWGGRGRS</sequence>
<organism evidence="1 2">
    <name type="scientific">Portunus trituberculatus</name>
    <name type="common">Swimming crab</name>
    <name type="synonym">Neptunus trituberculatus</name>
    <dbReference type="NCBI Taxonomy" id="210409"/>
    <lineage>
        <taxon>Eukaryota</taxon>
        <taxon>Metazoa</taxon>
        <taxon>Ecdysozoa</taxon>
        <taxon>Arthropoda</taxon>
        <taxon>Crustacea</taxon>
        <taxon>Multicrustacea</taxon>
        <taxon>Malacostraca</taxon>
        <taxon>Eumalacostraca</taxon>
        <taxon>Eucarida</taxon>
        <taxon>Decapoda</taxon>
        <taxon>Pleocyemata</taxon>
        <taxon>Brachyura</taxon>
        <taxon>Eubrachyura</taxon>
        <taxon>Portunoidea</taxon>
        <taxon>Portunidae</taxon>
        <taxon>Portuninae</taxon>
        <taxon>Portunus</taxon>
    </lineage>
</organism>
<evidence type="ECO:0000313" key="1">
    <source>
        <dbReference type="EMBL" id="MPC97836.1"/>
    </source>
</evidence>
<accession>A0A5B7JU52</accession>